<feature type="domain" description="Calcineurin-like phosphoesterase" evidence="1">
    <location>
        <begin position="2"/>
        <end position="212"/>
    </location>
</feature>
<dbReference type="Pfam" id="PF00149">
    <property type="entry name" value="Metallophos"/>
    <property type="match status" value="1"/>
</dbReference>
<dbReference type="Gene3D" id="3.60.21.10">
    <property type="match status" value="1"/>
</dbReference>
<sequence>MIYITGDTHGDFRNVARFCEKMQTSKDDVLIILGDAGINYYGPEQDKRKKKYLESLPITIFAIHGNHEMRPQTIPTYHEADWNGGKVYMEDDYPHILFAKDAELYELNGLFTFVVGGAYSVDKNYRLLHGMAWWPDEQPSDEIKHQVEEKLEGMDWEVDVVLTHTAPLKYEPTEVFLPMINQSMVDKSTEQWLDSIEEQLHYDRWYCGHYHTAKKIEKIQFMYNDFDEFPENEDDEIDDEDVLCYECSLYDDNSYLDENGEWVNCCLECPLNRMNDED</sequence>
<gene>
    <name evidence="2" type="ORF">ERS852582_01076</name>
</gene>
<dbReference type="CDD" id="cd00838">
    <property type="entry name" value="MPP_superfamily"/>
    <property type="match status" value="1"/>
</dbReference>
<dbReference type="InterPro" id="IPR029052">
    <property type="entry name" value="Metallo-depent_PP-like"/>
</dbReference>
<evidence type="ECO:0000313" key="3">
    <source>
        <dbReference type="Proteomes" id="UP000095649"/>
    </source>
</evidence>
<protein>
    <submittedName>
        <fullName evidence="2">Calcineurin-like phosphoesterase superfamily domain</fullName>
    </submittedName>
</protein>
<dbReference type="OrthoDB" id="9787800at2"/>
<evidence type="ECO:0000259" key="1">
    <source>
        <dbReference type="Pfam" id="PF00149"/>
    </source>
</evidence>
<dbReference type="SUPFAM" id="SSF56300">
    <property type="entry name" value="Metallo-dependent phosphatases"/>
    <property type="match status" value="1"/>
</dbReference>
<dbReference type="Proteomes" id="UP000095649">
    <property type="component" value="Unassembled WGS sequence"/>
</dbReference>
<dbReference type="GO" id="GO:0016787">
    <property type="term" value="F:hydrolase activity"/>
    <property type="evidence" value="ECO:0007669"/>
    <property type="project" value="InterPro"/>
</dbReference>
<organism evidence="2 3">
    <name type="scientific">Faecalibacterium prausnitzii</name>
    <dbReference type="NCBI Taxonomy" id="853"/>
    <lineage>
        <taxon>Bacteria</taxon>
        <taxon>Bacillati</taxon>
        <taxon>Bacillota</taxon>
        <taxon>Clostridia</taxon>
        <taxon>Eubacteriales</taxon>
        <taxon>Oscillospiraceae</taxon>
        <taxon>Faecalibacterium</taxon>
    </lineage>
</organism>
<dbReference type="EMBL" id="CYXN01000005">
    <property type="protein sequence ID" value="CUM90405.1"/>
    <property type="molecule type" value="Genomic_DNA"/>
</dbReference>
<dbReference type="InterPro" id="IPR004843">
    <property type="entry name" value="Calcineurin-like_PHP"/>
</dbReference>
<reference evidence="2 3" key="1">
    <citation type="submission" date="2015-09" db="EMBL/GenBank/DDBJ databases">
        <authorList>
            <consortium name="Pathogen Informatics"/>
        </authorList>
    </citation>
    <scope>NUCLEOTIDE SEQUENCE [LARGE SCALE GENOMIC DNA]</scope>
    <source>
        <strain evidence="2 3">2789STDY5834970</strain>
    </source>
</reference>
<accession>A0A173SL42</accession>
<name>A0A173SL42_9FIRM</name>
<proteinExistence type="predicted"/>
<dbReference type="RefSeq" id="WP_070102025.1">
    <property type="nucleotide sequence ID" value="NZ_CYXN01000005.1"/>
</dbReference>
<dbReference type="AlphaFoldDB" id="A0A173SL42"/>
<evidence type="ECO:0000313" key="2">
    <source>
        <dbReference type="EMBL" id="CUM90405.1"/>
    </source>
</evidence>